<dbReference type="Gene3D" id="1.10.150.130">
    <property type="match status" value="1"/>
</dbReference>
<dbReference type="PROSITE" id="PS51900">
    <property type="entry name" value="CB"/>
    <property type="match status" value="1"/>
</dbReference>
<keyword evidence="1" id="KW-0229">DNA integration</keyword>
<dbReference type="Pfam" id="PF00589">
    <property type="entry name" value="Phage_integrase"/>
    <property type="match status" value="1"/>
</dbReference>
<evidence type="ECO:0000256" key="2">
    <source>
        <dbReference type="ARBA" id="ARBA00023125"/>
    </source>
</evidence>
<reference evidence="7 8" key="1">
    <citation type="submission" date="2021-01" db="EMBL/GenBank/DDBJ databases">
        <title>Belnapia mucosa sp. nov. and Belnapia arida sp. nov., isolated from the Tabernas Desert (Almeria, Spain).</title>
        <authorList>
            <person name="Molina-Menor E."/>
            <person name="Vidal-Verdu A."/>
            <person name="Calonge A."/>
            <person name="Satari L."/>
            <person name="Pereto Magraner J."/>
            <person name="Porcar Miralles M."/>
        </authorList>
    </citation>
    <scope>NUCLEOTIDE SEQUENCE [LARGE SCALE GENOMIC DNA]</scope>
    <source>
        <strain evidence="7 8">T6</strain>
    </source>
</reference>
<dbReference type="InterPro" id="IPR011010">
    <property type="entry name" value="DNA_brk_join_enz"/>
</dbReference>
<evidence type="ECO:0000256" key="4">
    <source>
        <dbReference type="PROSITE-ProRule" id="PRU01248"/>
    </source>
</evidence>
<evidence type="ECO:0000259" key="5">
    <source>
        <dbReference type="PROSITE" id="PS51898"/>
    </source>
</evidence>
<dbReference type="InterPro" id="IPR010998">
    <property type="entry name" value="Integrase_recombinase_N"/>
</dbReference>
<dbReference type="InterPro" id="IPR002104">
    <property type="entry name" value="Integrase_catalytic"/>
</dbReference>
<dbReference type="PROSITE" id="PS51898">
    <property type="entry name" value="TYR_RECOMBINASE"/>
    <property type="match status" value="1"/>
</dbReference>
<keyword evidence="8" id="KW-1185">Reference proteome</keyword>
<dbReference type="CDD" id="cd00799">
    <property type="entry name" value="INT_Cre_C"/>
    <property type="match status" value="1"/>
</dbReference>
<protein>
    <submittedName>
        <fullName evidence="7">Site-specific integrase</fullName>
    </submittedName>
</protein>
<dbReference type="InterPro" id="IPR044068">
    <property type="entry name" value="CB"/>
</dbReference>
<evidence type="ECO:0000256" key="1">
    <source>
        <dbReference type="ARBA" id="ARBA00022908"/>
    </source>
</evidence>
<dbReference type="SUPFAM" id="SSF47823">
    <property type="entry name" value="lambda integrase-like, N-terminal domain"/>
    <property type="match status" value="1"/>
</dbReference>
<dbReference type="InterPro" id="IPR013762">
    <property type="entry name" value="Integrase-like_cat_sf"/>
</dbReference>
<dbReference type="Proteomes" id="UP000606490">
    <property type="component" value="Unassembled WGS sequence"/>
</dbReference>
<feature type="domain" description="Core-binding (CB)" evidence="6">
    <location>
        <begin position="1"/>
        <end position="80"/>
    </location>
</feature>
<comment type="caution">
    <text evidence="7">The sequence shown here is derived from an EMBL/GenBank/DDBJ whole genome shotgun (WGS) entry which is preliminary data.</text>
</comment>
<keyword evidence="2 4" id="KW-0238">DNA-binding</keyword>
<evidence type="ECO:0000259" key="6">
    <source>
        <dbReference type="PROSITE" id="PS51900"/>
    </source>
</evidence>
<dbReference type="Gene3D" id="1.10.443.10">
    <property type="entry name" value="Intergrase catalytic core"/>
    <property type="match status" value="1"/>
</dbReference>
<evidence type="ECO:0000256" key="3">
    <source>
        <dbReference type="ARBA" id="ARBA00023172"/>
    </source>
</evidence>
<dbReference type="InterPro" id="IPR052925">
    <property type="entry name" value="Phage_Integrase-like_Recomb"/>
</dbReference>
<dbReference type="RefSeq" id="WP_202824219.1">
    <property type="nucleotide sequence ID" value="NZ_JAEUXJ010000001.1"/>
</dbReference>
<dbReference type="PANTHER" id="PTHR34605:SF4">
    <property type="entry name" value="DNA ADENINE METHYLTRANSFERASE"/>
    <property type="match status" value="1"/>
</dbReference>
<dbReference type="EMBL" id="JAEUXJ010000001">
    <property type="protein sequence ID" value="MBL6454524.1"/>
    <property type="molecule type" value="Genomic_DNA"/>
</dbReference>
<keyword evidence="3" id="KW-0233">DNA recombination</keyword>
<dbReference type="PANTHER" id="PTHR34605">
    <property type="entry name" value="PHAGE_INTEGRASE DOMAIN-CONTAINING PROTEIN"/>
    <property type="match status" value="1"/>
</dbReference>
<accession>A0ABS1UYI6</accession>
<sequence>MIAWARAEDYARASRATATRRAYRSDWVHFEAWCRTDGLASLPATPQIVGAYLAAHAAALAPTTLSRRMSSIAVAHRLAGHQLDTRHPTVRDVMAGIRRERGTAPFRAAPATTDIIRRMTAACDVETLIGLRDRALLLVGFAGAFRRSELVGLDRRDLAFGPEGVRITLHRSKEDQEGAGEVVGVARVDGSPTCPVAALEAWLIAGSVPEGAVFRSVDRHGRVAPTALDDRAVARVVQKLAAAVGLNPTIYSGHSLRAGFATSAAAHGIEERRIAKQTRHKSVVVRTYIRDGEVFVHNASSEVGL</sequence>
<gene>
    <name evidence="7" type="ORF">JMJ55_04255</name>
</gene>
<feature type="domain" description="Tyr recombinase" evidence="5">
    <location>
        <begin position="106"/>
        <end position="303"/>
    </location>
</feature>
<proteinExistence type="predicted"/>
<name>A0ABS1UYI6_9PROT</name>
<evidence type="ECO:0000313" key="7">
    <source>
        <dbReference type="EMBL" id="MBL6454524.1"/>
    </source>
</evidence>
<organism evidence="7 8">
    <name type="scientific">Belnapia mucosa</name>
    <dbReference type="NCBI Taxonomy" id="2804532"/>
    <lineage>
        <taxon>Bacteria</taxon>
        <taxon>Pseudomonadati</taxon>
        <taxon>Pseudomonadota</taxon>
        <taxon>Alphaproteobacteria</taxon>
        <taxon>Acetobacterales</taxon>
        <taxon>Roseomonadaceae</taxon>
        <taxon>Belnapia</taxon>
    </lineage>
</organism>
<evidence type="ECO:0000313" key="8">
    <source>
        <dbReference type="Proteomes" id="UP000606490"/>
    </source>
</evidence>
<dbReference type="SUPFAM" id="SSF56349">
    <property type="entry name" value="DNA breaking-rejoining enzymes"/>
    <property type="match status" value="1"/>
</dbReference>